<proteinExistence type="predicted"/>
<dbReference type="SUPFAM" id="SSF54637">
    <property type="entry name" value="Thioesterase/thiol ester dehydrase-isomerase"/>
    <property type="match status" value="1"/>
</dbReference>
<evidence type="ECO:0000313" key="3">
    <source>
        <dbReference type="Proteomes" id="UP000238730"/>
    </source>
</evidence>
<dbReference type="InterPro" id="IPR039375">
    <property type="entry name" value="NodN-like"/>
</dbReference>
<dbReference type="Proteomes" id="UP000238730">
    <property type="component" value="Unassembled WGS sequence"/>
</dbReference>
<dbReference type="RefSeq" id="WP_105061949.1">
    <property type="nucleotide sequence ID" value="NZ_MSCJ01000003.1"/>
</dbReference>
<name>A0A2S7VJ67_PHOAN</name>
<dbReference type="Gene3D" id="3.10.129.10">
    <property type="entry name" value="Hotdog Thioesterase"/>
    <property type="match status" value="1"/>
</dbReference>
<sequence>MKEKVVDFIKRKREVLAHHQFEFKDWLSPTIRDYWVEFLNKANNSHIASWVKDHSLVSVANGNAMEVEKPEQIEMHPEAEKLMNTLNETLGEEIHVGEWLTVEQSRINSFADVTDDHQWIHTDPERAQTESPFKTTIAHGFLTLSLLSVLTDSVDPNNQKFPTAKMTVNYGLNQVRFPYPVKSGVNVRARTKIQSVTPIKRGLEIVQEITVEIEGCRRPGCVAESVVRLYF</sequence>
<dbReference type="InterPro" id="IPR029069">
    <property type="entry name" value="HotDog_dom_sf"/>
</dbReference>
<dbReference type="InterPro" id="IPR002539">
    <property type="entry name" value="MaoC-like_dom"/>
</dbReference>
<evidence type="ECO:0000259" key="1">
    <source>
        <dbReference type="Pfam" id="PF01575"/>
    </source>
</evidence>
<organism evidence="2 3">
    <name type="scientific">Photobacterium angustum</name>
    <dbReference type="NCBI Taxonomy" id="661"/>
    <lineage>
        <taxon>Bacteria</taxon>
        <taxon>Pseudomonadati</taxon>
        <taxon>Pseudomonadota</taxon>
        <taxon>Gammaproteobacteria</taxon>
        <taxon>Vibrionales</taxon>
        <taxon>Vibrionaceae</taxon>
        <taxon>Photobacterium</taxon>
    </lineage>
</organism>
<dbReference type="Pfam" id="PF01575">
    <property type="entry name" value="MaoC_dehydratas"/>
    <property type="match status" value="1"/>
</dbReference>
<dbReference type="PANTHER" id="PTHR42993">
    <property type="entry name" value="MAOC-LIKE DEHYDRATASE DOMAIN-CONTAINING PROTEIN"/>
    <property type="match status" value="1"/>
</dbReference>
<dbReference type="PANTHER" id="PTHR42993:SF1">
    <property type="entry name" value="MAOC-LIKE DEHYDRATASE DOMAIN-CONTAINING PROTEIN"/>
    <property type="match status" value="1"/>
</dbReference>
<dbReference type="AlphaFoldDB" id="A0A2S7VJ67"/>
<reference evidence="2 3" key="1">
    <citation type="submission" date="2016-12" db="EMBL/GenBank/DDBJ databases">
        <title>Diversity of luminous bacteria.</title>
        <authorList>
            <person name="Yoshizawa S."/>
            <person name="Kogure K."/>
        </authorList>
    </citation>
    <scope>NUCLEOTIDE SEQUENCE [LARGE SCALE GENOMIC DNA]</scope>
    <source>
        <strain evidence="2 3">LC1-200</strain>
    </source>
</reference>
<gene>
    <name evidence="2" type="ORF">BTO08_17895</name>
</gene>
<dbReference type="OrthoDB" id="9801735at2"/>
<dbReference type="EMBL" id="MSCJ01000003">
    <property type="protein sequence ID" value="PQJ62119.1"/>
    <property type="molecule type" value="Genomic_DNA"/>
</dbReference>
<comment type="caution">
    <text evidence="2">The sequence shown here is derived from an EMBL/GenBank/DDBJ whole genome shotgun (WGS) entry which is preliminary data.</text>
</comment>
<feature type="domain" description="MaoC-like" evidence="1">
    <location>
        <begin position="89"/>
        <end position="201"/>
    </location>
</feature>
<accession>A0A2S7VJ67</accession>
<protein>
    <submittedName>
        <fullName evidence="2">Dehydratase</fullName>
    </submittedName>
</protein>
<evidence type="ECO:0000313" key="2">
    <source>
        <dbReference type="EMBL" id="PQJ62119.1"/>
    </source>
</evidence>
<dbReference type="CDD" id="cd03450">
    <property type="entry name" value="NodN"/>
    <property type="match status" value="1"/>
</dbReference>